<dbReference type="InterPro" id="IPR008920">
    <property type="entry name" value="TF_FadR/GntR_C"/>
</dbReference>
<dbReference type="InterPro" id="IPR036388">
    <property type="entry name" value="WH-like_DNA-bd_sf"/>
</dbReference>
<name>A0A9Y2MRY0_9PSEU</name>
<dbReference type="GO" id="GO:0003700">
    <property type="term" value="F:DNA-binding transcription factor activity"/>
    <property type="evidence" value="ECO:0007669"/>
    <property type="project" value="InterPro"/>
</dbReference>
<dbReference type="SMART" id="SM00345">
    <property type="entry name" value="HTH_GNTR"/>
    <property type="match status" value="1"/>
</dbReference>
<dbReference type="Pfam" id="PF07729">
    <property type="entry name" value="FCD"/>
    <property type="match status" value="1"/>
</dbReference>
<dbReference type="InterPro" id="IPR011711">
    <property type="entry name" value="GntR_C"/>
</dbReference>
<protein>
    <submittedName>
        <fullName evidence="5">GntR family transcriptional regulator</fullName>
    </submittedName>
</protein>
<gene>
    <name evidence="5" type="ORF">QRX50_27950</name>
</gene>
<evidence type="ECO:0000256" key="2">
    <source>
        <dbReference type="ARBA" id="ARBA00023125"/>
    </source>
</evidence>
<dbReference type="PROSITE" id="PS50949">
    <property type="entry name" value="HTH_GNTR"/>
    <property type="match status" value="1"/>
</dbReference>
<dbReference type="PANTHER" id="PTHR43537:SF24">
    <property type="entry name" value="GLUCONATE OPERON TRANSCRIPTIONAL REPRESSOR"/>
    <property type="match status" value="1"/>
</dbReference>
<sequence>MAEAGQTRQPGERLSPRVAKQVRDLIMSGAVRGGERLRTEHLAEQLGVSATPVREALMSLTGEGMVDFRPGRGFSVVPVTRQDVTDLYDTQAYLSGELAARAAGRLTAADLAGLAELQAELERAVAAGDLDATERADFELHRRVNHAAAAPKLTWMLSLTLRYVPFTAYADIPGWPLAARDGHEPILTALREGATAPARAAMSAHIRLAGDLLVDFLAAQGVLAGE</sequence>
<reference evidence="5 6" key="1">
    <citation type="submission" date="2023-06" db="EMBL/GenBank/DDBJ databases">
        <authorList>
            <person name="Oyuntsetseg B."/>
            <person name="Kim S.B."/>
        </authorList>
    </citation>
    <scope>NUCLEOTIDE SEQUENCE [LARGE SCALE GENOMIC DNA]</scope>
    <source>
        <strain evidence="5 6">2-15</strain>
    </source>
</reference>
<dbReference type="CDD" id="cd07377">
    <property type="entry name" value="WHTH_GntR"/>
    <property type="match status" value="1"/>
</dbReference>
<organism evidence="5 6">
    <name type="scientific">Amycolatopsis carbonis</name>
    <dbReference type="NCBI Taxonomy" id="715471"/>
    <lineage>
        <taxon>Bacteria</taxon>
        <taxon>Bacillati</taxon>
        <taxon>Actinomycetota</taxon>
        <taxon>Actinomycetes</taxon>
        <taxon>Pseudonocardiales</taxon>
        <taxon>Pseudonocardiaceae</taxon>
        <taxon>Amycolatopsis</taxon>
    </lineage>
</organism>
<feature type="domain" description="HTH gntR-type" evidence="4">
    <location>
        <begin position="12"/>
        <end position="79"/>
    </location>
</feature>
<dbReference type="RefSeq" id="WP_285966125.1">
    <property type="nucleotide sequence ID" value="NZ_CP127294.1"/>
</dbReference>
<dbReference type="KEGG" id="acab:QRX50_27950"/>
<dbReference type="Gene3D" id="1.10.10.10">
    <property type="entry name" value="Winged helix-like DNA-binding domain superfamily/Winged helix DNA-binding domain"/>
    <property type="match status" value="1"/>
</dbReference>
<evidence type="ECO:0000256" key="3">
    <source>
        <dbReference type="ARBA" id="ARBA00023163"/>
    </source>
</evidence>
<keyword evidence="6" id="KW-1185">Reference proteome</keyword>
<dbReference type="PANTHER" id="PTHR43537">
    <property type="entry name" value="TRANSCRIPTIONAL REGULATOR, GNTR FAMILY"/>
    <property type="match status" value="1"/>
</dbReference>
<dbReference type="SUPFAM" id="SSF46785">
    <property type="entry name" value="Winged helix' DNA-binding domain"/>
    <property type="match status" value="1"/>
</dbReference>
<evidence type="ECO:0000313" key="6">
    <source>
        <dbReference type="Proteomes" id="UP001236014"/>
    </source>
</evidence>
<evidence type="ECO:0000256" key="1">
    <source>
        <dbReference type="ARBA" id="ARBA00023015"/>
    </source>
</evidence>
<dbReference type="SMART" id="SM00895">
    <property type="entry name" value="FCD"/>
    <property type="match status" value="1"/>
</dbReference>
<dbReference type="Proteomes" id="UP001236014">
    <property type="component" value="Chromosome"/>
</dbReference>
<keyword evidence="2" id="KW-0238">DNA-binding</keyword>
<dbReference type="SUPFAM" id="SSF48008">
    <property type="entry name" value="GntR ligand-binding domain-like"/>
    <property type="match status" value="1"/>
</dbReference>
<evidence type="ECO:0000313" key="5">
    <source>
        <dbReference type="EMBL" id="WIX75353.1"/>
    </source>
</evidence>
<proteinExistence type="predicted"/>
<dbReference type="EMBL" id="CP127294">
    <property type="protein sequence ID" value="WIX75353.1"/>
    <property type="molecule type" value="Genomic_DNA"/>
</dbReference>
<dbReference type="GO" id="GO:0003677">
    <property type="term" value="F:DNA binding"/>
    <property type="evidence" value="ECO:0007669"/>
    <property type="project" value="UniProtKB-KW"/>
</dbReference>
<dbReference type="InterPro" id="IPR036390">
    <property type="entry name" value="WH_DNA-bd_sf"/>
</dbReference>
<keyword evidence="3" id="KW-0804">Transcription</keyword>
<dbReference type="Pfam" id="PF00392">
    <property type="entry name" value="GntR"/>
    <property type="match status" value="1"/>
</dbReference>
<accession>A0A9Y2MRY0</accession>
<dbReference type="Gene3D" id="1.20.120.530">
    <property type="entry name" value="GntR ligand-binding domain-like"/>
    <property type="match status" value="1"/>
</dbReference>
<dbReference type="InterPro" id="IPR000524">
    <property type="entry name" value="Tscrpt_reg_HTH_GntR"/>
</dbReference>
<keyword evidence="1" id="KW-0805">Transcription regulation</keyword>
<evidence type="ECO:0000259" key="4">
    <source>
        <dbReference type="PROSITE" id="PS50949"/>
    </source>
</evidence>
<dbReference type="AlphaFoldDB" id="A0A9Y2MRY0"/>